<dbReference type="CDD" id="cd01166">
    <property type="entry name" value="KdgK"/>
    <property type="match status" value="1"/>
</dbReference>
<dbReference type="EMBL" id="JAOTIF010000005">
    <property type="protein sequence ID" value="MCU7549432.1"/>
    <property type="molecule type" value="Genomic_DNA"/>
</dbReference>
<dbReference type="Gene3D" id="2.20.150.10">
    <property type="entry name" value="putative 5-dehydro-2- deoxygluconokinase"/>
    <property type="match status" value="1"/>
</dbReference>
<keyword evidence="3" id="KW-0547">Nucleotide-binding</keyword>
<dbReference type="GO" id="GO:0047590">
    <property type="term" value="F:5-dehydro-2-deoxygluconokinase activity"/>
    <property type="evidence" value="ECO:0007669"/>
    <property type="project" value="UniProtKB-EC"/>
</dbReference>
<keyword evidence="5" id="KW-0067">ATP-binding</keyword>
<dbReference type="EC" id="2.7.1.92" evidence="7"/>
<proteinExistence type="inferred from homology"/>
<evidence type="ECO:0000256" key="1">
    <source>
        <dbReference type="ARBA" id="ARBA00010688"/>
    </source>
</evidence>
<dbReference type="InterPro" id="IPR030830">
    <property type="entry name" value="Myo_inos_IolC"/>
</dbReference>
<dbReference type="Pfam" id="PF00294">
    <property type="entry name" value="PfkB"/>
    <property type="match status" value="1"/>
</dbReference>
<evidence type="ECO:0000259" key="6">
    <source>
        <dbReference type="Pfam" id="PF00294"/>
    </source>
</evidence>
<feature type="domain" description="Carbohydrate kinase PfkB" evidence="6">
    <location>
        <begin position="10"/>
        <end position="322"/>
    </location>
</feature>
<protein>
    <submittedName>
        <fullName evidence="7">5-dehydro-2-deoxygluconokinase</fullName>
        <ecNumber evidence="7">2.7.1.92</ecNumber>
    </submittedName>
</protein>
<comment type="similarity">
    <text evidence="1">Belongs to the carbohydrate kinase PfkB family.</text>
</comment>
<keyword evidence="4" id="KW-0418">Kinase</keyword>
<dbReference type="Proteomes" id="UP001155483">
    <property type="component" value="Unassembled WGS sequence"/>
</dbReference>
<dbReference type="AlphaFoldDB" id="A0A9X2XVN2"/>
<evidence type="ECO:0000313" key="8">
    <source>
        <dbReference type="Proteomes" id="UP001155483"/>
    </source>
</evidence>
<dbReference type="SUPFAM" id="SSF53613">
    <property type="entry name" value="Ribokinase-like"/>
    <property type="match status" value="1"/>
</dbReference>
<accession>A0A9X2XVN2</accession>
<reference evidence="7" key="2">
    <citation type="submission" date="2023-04" db="EMBL/GenBank/DDBJ databases">
        <title>Paracnuella aquatica gen. nov., sp. nov., a member of the family Chitinophagaceae isolated from a hot spring.</title>
        <authorList>
            <person name="Wang C."/>
        </authorList>
    </citation>
    <scope>NUCLEOTIDE SEQUENCE</scope>
    <source>
        <strain evidence="7">LB-8</strain>
    </source>
</reference>
<dbReference type="PANTHER" id="PTHR43085">
    <property type="entry name" value="HEXOKINASE FAMILY MEMBER"/>
    <property type="match status" value="1"/>
</dbReference>
<dbReference type="RefSeq" id="WP_279296872.1">
    <property type="nucleotide sequence ID" value="NZ_JAOTIF010000005.1"/>
</dbReference>
<organism evidence="7 8">
    <name type="scientific">Paraflavisolibacter caeni</name>
    <dbReference type="NCBI Taxonomy" id="2982496"/>
    <lineage>
        <taxon>Bacteria</taxon>
        <taxon>Pseudomonadati</taxon>
        <taxon>Bacteroidota</taxon>
        <taxon>Chitinophagia</taxon>
        <taxon>Chitinophagales</taxon>
        <taxon>Chitinophagaceae</taxon>
        <taxon>Paraflavisolibacter</taxon>
    </lineage>
</organism>
<dbReference type="InterPro" id="IPR011611">
    <property type="entry name" value="PfkB_dom"/>
</dbReference>
<sequence length="348" mass="37862">MKDKIFDLITFGRSSIDLYSQNIGADFVDIKGFDAFVGGSPLNIAVGASRLGAKASIITGVGNDKIGDFIINFLKKQNVGTDAIPRINGARTSAVILGIEPPDKFPLVYYRDNCADNQVTIDHVIDANISQYKILEISATALSVEPSRSAVFYATEIAQDHGVDVVLDIDFRADQWKDVRSFGLMVRALLPKVKIAIGTEEEILAATLQNAEQISIKHQQISAPEIKGNLDASIQKIISSGPEILIVKRGSKGVSIYYKDGQQQDVPGFPVEVLNVLGAGDAFASGFIYGYLQGWSLYKACRLGNACGAWVVQKPGCANDMPYYKEIMQFADSRGGLMPNEKETFMVH</sequence>
<dbReference type="InterPro" id="IPR050306">
    <property type="entry name" value="PfkB_Carbo_kinase"/>
</dbReference>
<comment type="caution">
    <text evidence="7">The sequence shown here is derived from an EMBL/GenBank/DDBJ whole genome shotgun (WGS) entry which is preliminary data.</text>
</comment>
<gene>
    <name evidence="7" type="primary">iolC</name>
    <name evidence="7" type="ORF">OCK74_09920</name>
</gene>
<keyword evidence="2 7" id="KW-0808">Transferase</keyword>
<dbReference type="GO" id="GO:0005524">
    <property type="term" value="F:ATP binding"/>
    <property type="evidence" value="ECO:0007669"/>
    <property type="project" value="UniProtKB-KW"/>
</dbReference>
<dbReference type="Gene3D" id="3.40.1190.20">
    <property type="match status" value="1"/>
</dbReference>
<evidence type="ECO:0000256" key="3">
    <source>
        <dbReference type="ARBA" id="ARBA00022741"/>
    </source>
</evidence>
<dbReference type="InterPro" id="IPR002173">
    <property type="entry name" value="Carboh/pur_kinase_PfkB_CS"/>
</dbReference>
<evidence type="ECO:0000313" key="7">
    <source>
        <dbReference type="EMBL" id="MCU7549432.1"/>
    </source>
</evidence>
<dbReference type="NCBIfam" id="TIGR04382">
    <property type="entry name" value="myo_inos_iolC_N"/>
    <property type="match status" value="1"/>
</dbReference>
<evidence type="ECO:0000256" key="4">
    <source>
        <dbReference type="ARBA" id="ARBA00022777"/>
    </source>
</evidence>
<dbReference type="InterPro" id="IPR029056">
    <property type="entry name" value="Ribokinase-like"/>
</dbReference>
<dbReference type="PANTHER" id="PTHR43085:SF49">
    <property type="entry name" value="5-DEHYDRO-2-DEOXYGLUCONOKINASE"/>
    <property type="match status" value="1"/>
</dbReference>
<dbReference type="PROSITE" id="PS00584">
    <property type="entry name" value="PFKB_KINASES_2"/>
    <property type="match status" value="1"/>
</dbReference>
<dbReference type="InterPro" id="IPR023314">
    <property type="entry name" value="Myo_inos_IolC-like_sf"/>
</dbReference>
<reference evidence="7" key="1">
    <citation type="submission" date="2022-09" db="EMBL/GenBank/DDBJ databases">
        <authorList>
            <person name="Yuan C."/>
            <person name="Ke Z."/>
        </authorList>
    </citation>
    <scope>NUCLEOTIDE SEQUENCE</scope>
    <source>
        <strain evidence="7">LB-8</strain>
    </source>
</reference>
<name>A0A9X2XVN2_9BACT</name>
<evidence type="ECO:0000256" key="2">
    <source>
        <dbReference type="ARBA" id="ARBA00022679"/>
    </source>
</evidence>
<keyword evidence="8" id="KW-1185">Reference proteome</keyword>
<evidence type="ECO:0000256" key="5">
    <source>
        <dbReference type="ARBA" id="ARBA00022840"/>
    </source>
</evidence>